<evidence type="ECO:0000256" key="12">
    <source>
        <dbReference type="ARBA" id="ARBA00022842"/>
    </source>
</evidence>
<dbReference type="PANTHER" id="PTHR11136">
    <property type="entry name" value="FOLYLPOLYGLUTAMATE SYNTHASE-RELATED"/>
    <property type="match status" value="1"/>
</dbReference>
<evidence type="ECO:0000256" key="19">
    <source>
        <dbReference type="ARBA" id="ARBA00049035"/>
    </source>
</evidence>
<comment type="function">
    <text evidence="1">Functions in two distinct reactions of the de novo folate biosynthetic pathway. Catalyzes the addition of a glutamate residue to dihydropteroate (7,8-dihydropteroate or H2Pte) to form dihydrofolate (7,8-dihydrofolate monoglutamate or H2Pte-Glu). Also catalyzes successive additions of L-glutamate to tetrahydrofolate or 10-formyltetrahydrofolate or 5,10-methylenetetrahydrofolate, leading to folylpolyglutamate derivatives.</text>
</comment>
<dbReference type="Gene3D" id="3.90.190.20">
    <property type="entry name" value="Mur ligase, C-terminal domain"/>
    <property type="match status" value="1"/>
</dbReference>
<evidence type="ECO:0000256" key="18">
    <source>
        <dbReference type="ARBA" id="ARBA00047808"/>
    </source>
</evidence>
<keyword evidence="11 21" id="KW-0067">ATP-binding</keyword>
<dbReference type="PANTHER" id="PTHR11136:SF0">
    <property type="entry name" value="DIHYDROFOLATE SYNTHETASE-RELATED"/>
    <property type="match status" value="1"/>
</dbReference>
<dbReference type="GO" id="GO:0008841">
    <property type="term" value="F:dihydrofolate synthase activity"/>
    <property type="evidence" value="ECO:0007669"/>
    <property type="project" value="UniProtKB-EC"/>
</dbReference>
<evidence type="ECO:0000256" key="17">
    <source>
        <dbReference type="ARBA" id="ARBA00047493"/>
    </source>
</evidence>
<dbReference type="NCBIfam" id="TIGR01499">
    <property type="entry name" value="folC"/>
    <property type="match status" value="1"/>
</dbReference>
<dbReference type="RefSeq" id="WP_243864964.1">
    <property type="nucleotide sequence ID" value="NZ_SOAX01000003.1"/>
</dbReference>
<dbReference type="InterPro" id="IPR004101">
    <property type="entry name" value="Mur_ligase_C"/>
</dbReference>
<evidence type="ECO:0000256" key="6">
    <source>
        <dbReference type="ARBA" id="ARBA00013025"/>
    </source>
</evidence>
<proteinExistence type="inferred from homology"/>
<evidence type="ECO:0000256" key="14">
    <source>
        <dbReference type="ARBA" id="ARBA00030048"/>
    </source>
</evidence>
<dbReference type="AlphaFoldDB" id="A0A4R7JUK7"/>
<protein>
    <recommendedName>
        <fullName evidence="7">Dihydrofolate synthase/folylpolyglutamate synthase</fullName>
        <ecNumber evidence="5">6.3.2.12</ecNumber>
        <ecNumber evidence="6">6.3.2.17</ecNumber>
    </recommendedName>
    <alternativeName>
        <fullName evidence="16">Folylpoly-gamma-glutamate synthetase-dihydrofolate synthetase</fullName>
    </alternativeName>
    <alternativeName>
        <fullName evidence="14">Folylpolyglutamate synthetase</fullName>
    </alternativeName>
    <alternativeName>
        <fullName evidence="15">Tetrahydrofolylpolyglutamate synthase</fullName>
    </alternativeName>
</protein>
<keyword evidence="8 21" id="KW-0436">Ligase</keyword>
<comment type="catalytic activity">
    <reaction evidence="19">
        <text>(6R)-5,10-methylenetetrahydrofolyl-(gamma-L-Glu)(n) + L-glutamate + ATP = (6R)-5,10-methylenetetrahydrofolyl-(gamma-L-Glu)(n+1) + ADP + phosphate + H(+)</text>
        <dbReference type="Rhea" id="RHEA:51912"/>
        <dbReference type="Rhea" id="RHEA-COMP:13257"/>
        <dbReference type="Rhea" id="RHEA-COMP:13258"/>
        <dbReference type="ChEBI" id="CHEBI:15378"/>
        <dbReference type="ChEBI" id="CHEBI:29985"/>
        <dbReference type="ChEBI" id="CHEBI:30616"/>
        <dbReference type="ChEBI" id="CHEBI:43474"/>
        <dbReference type="ChEBI" id="CHEBI:136572"/>
        <dbReference type="ChEBI" id="CHEBI:456216"/>
        <dbReference type="EC" id="6.3.2.17"/>
    </reaction>
</comment>
<dbReference type="EC" id="6.3.2.12" evidence="5"/>
<evidence type="ECO:0000256" key="20">
    <source>
        <dbReference type="ARBA" id="ARBA00049161"/>
    </source>
</evidence>
<dbReference type="InterPro" id="IPR018109">
    <property type="entry name" value="Folylpolyglutamate_synth_CS"/>
</dbReference>
<dbReference type="Gene3D" id="3.40.1190.10">
    <property type="entry name" value="Mur-like, catalytic domain"/>
    <property type="match status" value="1"/>
</dbReference>
<dbReference type="GO" id="GO:0005737">
    <property type="term" value="C:cytoplasm"/>
    <property type="evidence" value="ECO:0007669"/>
    <property type="project" value="TreeGrafter"/>
</dbReference>
<dbReference type="GO" id="GO:0046654">
    <property type="term" value="P:tetrahydrofolate biosynthetic process"/>
    <property type="evidence" value="ECO:0007669"/>
    <property type="project" value="UniProtKB-UniPathway"/>
</dbReference>
<sequence length="440" mass="47254">MSPKNPPPDASAPLARWLEWLEHLHAQEIELGLDRVLIVYRRLLPQGLRGRVVTVGGTNGKGSTVHSLERLLRSEGCLTGAYTSPHIHRFNERIRVNGDEVDDDAICRAMAAVEEARGNTPLTYFEFTTLAAFWIFQQAGVAFPLLEVGLGGRLDAVNVVDPELAIITSVDLDHTQWLGEDRDRIGYEKAGILRPGLPAIFGDPDPPDSVVRQARAQEVALRVRGRDFGPSADEAPGVLVLDGNSGPERIDVGATPLTTAHQIAAQAFRDLGFPVDRERLEALRESGELPGRFECVGQAPEIILDVGHNPHAACWLAERLGTLSGGGRLLAVYAALSDKDVAGVAGALKSQVDEWFLAGLPGSRGLSSETLSQRLTGLLEGSAVQCFPDVPAAVEAVMRMAAPDDRILVFGSFHTVEEAGPLLESLQSGTAAVNGLHSRH</sequence>
<name>A0A4R7JUK7_9GAMM</name>
<evidence type="ECO:0000313" key="24">
    <source>
        <dbReference type="Proteomes" id="UP000295830"/>
    </source>
</evidence>
<gene>
    <name evidence="23" type="ORF">DES49_1632</name>
</gene>
<reference evidence="23 24" key="1">
    <citation type="submission" date="2019-03" db="EMBL/GenBank/DDBJ databases">
        <title>Genomic Encyclopedia of Type Strains, Phase IV (KMG-IV): sequencing the most valuable type-strain genomes for metagenomic binning, comparative biology and taxonomic classification.</title>
        <authorList>
            <person name="Goeker M."/>
        </authorList>
    </citation>
    <scope>NUCLEOTIDE SEQUENCE [LARGE SCALE GENOMIC DNA]</scope>
    <source>
        <strain evidence="23 24">DSM 15505</strain>
    </source>
</reference>
<evidence type="ECO:0000256" key="2">
    <source>
        <dbReference type="ARBA" id="ARBA00004799"/>
    </source>
</evidence>
<evidence type="ECO:0000256" key="9">
    <source>
        <dbReference type="ARBA" id="ARBA00022723"/>
    </source>
</evidence>
<dbReference type="EMBL" id="SOAX01000003">
    <property type="protein sequence ID" value="TDT41536.1"/>
    <property type="molecule type" value="Genomic_DNA"/>
</dbReference>
<comment type="caution">
    <text evidence="23">The sequence shown here is derived from an EMBL/GenBank/DDBJ whole genome shotgun (WGS) entry which is preliminary data.</text>
</comment>
<comment type="catalytic activity">
    <reaction evidence="17">
        <text>(6S)-5,6,7,8-tetrahydrofolyl-(gamma-L-Glu)(n) + L-glutamate + ATP = (6S)-5,6,7,8-tetrahydrofolyl-(gamma-L-Glu)(n+1) + ADP + phosphate + H(+)</text>
        <dbReference type="Rhea" id="RHEA:10580"/>
        <dbReference type="Rhea" id="RHEA-COMP:14738"/>
        <dbReference type="Rhea" id="RHEA-COMP:14740"/>
        <dbReference type="ChEBI" id="CHEBI:15378"/>
        <dbReference type="ChEBI" id="CHEBI:29985"/>
        <dbReference type="ChEBI" id="CHEBI:30616"/>
        <dbReference type="ChEBI" id="CHEBI:43474"/>
        <dbReference type="ChEBI" id="CHEBI:141005"/>
        <dbReference type="ChEBI" id="CHEBI:456216"/>
        <dbReference type="EC" id="6.3.2.17"/>
    </reaction>
</comment>
<dbReference type="InterPro" id="IPR001645">
    <property type="entry name" value="Folylpolyglutamate_synth"/>
</dbReference>
<keyword evidence="13" id="KW-0289">Folate biosynthesis</keyword>
<dbReference type="PROSITE" id="PS01011">
    <property type="entry name" value="FOLYLPOLYGLU_SYNT_1"/>
    <property type="match status" value="1"/>
</dbReference>
<accession>A0A4R7JUK7</accession>
<dbReference type="UniPathway" id="UPA00077">
    <property type="reaction ID" value="UER00157"/>
</dbReference>
<evidence type="ECO:0000256" key="15">
    <source>
        <dbReference type="ARBA" id="ARBA00030592"/>
    </source>
</evidence>
<evidence type="ECO:0000313" key="23">
    <source>
        <dbReference type="EMBL" id="TDT41536.1"/>
    </source>
</evidence>
<dbReference type="Proteomes" id="UP000295830">
    <property type="component" value="Unassembled WGS sequence"/>
</dbReference>
<comment type="catalytic activity">
    <reaction evidence="20">
        <text>7,8-dihydropteroate + L-glutamate + ATP = 7,8-dihydrofolate + ADP + phosphate + H(+)</text>
        <dbReference type="Rhea" id="RHEA:23584"/>
        <dbReference type="ChEBI" id="CHEBI:15378"/>
        <dbReference type="ChEBI" id="CHEBI:17839"/>
        <dbReference type="ChEBI" id="CHEBI:29985"/>
        <dbReference type="ChEBI" id="CHEBI:30616"/>
        <dbReference type="ChEBI" id="CHEBI:43474"/>
        <dbReference type="ChEBI" id="CHEBI:57451"/>
        <dbReference type="ChEBI" id="CHEBI:456216"/>
        <dbReference type="EC" id="6.3.2.12"/>
    </reaction>
</comment>
<evidence type="ECO:0000256" key="5">
    <source>
        <dbReference type="ARBA" id="ARBA00013023"/>
    </source>
</evidence>
<evidence type="ECO:0000259" key="22">
    <source>
        <dbReference type="Pfam" id="PF02875"/>
    </source>
</evidence>
<dbReference type="EC" id="6.3.2.17" evidence="6"/>
<comment type="catalytic activity">
    <reaction evidence="18">
        <text>10-formyltetrahydrofolyl-(gamma-L-Glu)(n) + L-glutamate + ATP = 10-formyltetrahydrofolyl-(gamma-L-Glu)(n+1) + ADP + phosphate + H(+)</text>
        <dbReference type="Rhea" id="RHEA:51904"/>
        <dbReference type="Rhea" id="RHEA-COMP:13088"/>
        <dbReference type="Rhea" id="RHEA-COMP:14300"/>
        <dbReference type="ChEBI" id="CHEBI:15378"/>
        <dbReference type="ChEBI" id="CHEBI:29985"/>
        <dbReference type="ChEBI" id="CHEBI:30616"/>
        <dbReference type="ChEBI" id="CHEBI:43474"/>
        <dbReference type="ChEBI" id="CHEBI:134413"/>
        <dbReference type="ChEBI" id="CHEBI:456216"/>
        <dbReference type="EC" id="6.3.2.17"/>
    </reaction>
</comment>
<comment type="pathway">
    <text evidence="3">Cofactor biosynthesis; tetrahydrofolylpolyglutamate biosynthesis.</text>
</comment>
<dbReference type="SUPFAM" id="SSF53244">
    <property type="entry name" value="MurD-like peptide ligases, peptide-binding domain"/>
    <property type="match status" value="1"/>
</dbReference>
<comment type="pathway">
    <text evidence="2">Cofactor biosynthesis; tetrahydrofolate biosynthesis; 7,8-dihydrofolate from 2-amino-4-hydroxy-6-hydroxymethyl-7,8-dihydropteridine diphosphate and 4-aminobenzoate: step 2/2.</text>
</comment>
<keyword evidence="10 21" id="KW-0547">Nucleotide-binding</keyword>
<evidence type="ECO:0000256" key="21">
    <source>
        <dbReference type="PIRNR" id="PIRNR001563"/>
    </source>
</evidence>
<keyword evidence="9" id="KW-0479">Metal-binding</keyword>
<feature type="domain" description="Mur ligase C-terminal" evidence="22">
    <location>
        <begin position="291"/>
        <end position="413"/>
    </location>
</feature>
<dbReference type="GO" id="GO:0046872">
    <property type="term" value="F:metal ion binding"/>
    <property type="evidence" value="ECO:0007669"/>
    <property type="project" value="UniProtKB-KW"/>
</dbReference>
<dbReference type="GO" id="GO:0005524">
    <property type="term" value="F:ATP binding"/>
    <property type="evidence" value="ECO:0007669"/>
    <property type="project" value="UniProtKB-KW"/>
</dbReference>
<dbReference type="SUPFAM" id="SSF53623">
    <property type="entry name" value="MurD-like peptide ligases, catalytic domain"/>
    <property type="match status" value="1"/>
</dbReference>
<dbReference type="NCBIfam" id="NF008101">
    <property type="entry name" value="PRK10846.1"/>
    <property type="match status" value="1"/>
</dbReference>
<evidence type="ECO:0000256" key="4">
    <source>
        <dbReference type="ARBA" id="ARBA00008276"/>
    </source>
</evidence>
<dbReference type="PIRSF" id="PIRSF001563">
    <property type="entry name" value="Folylpolyglu_synth"/>
    <property type="match status" value="1"/>
</dbReference>
<evidence type="ECO:0000256" key="11">
    <source>
        <dbReference type="ARBA" id="ARBA00022840"/>
    </source>
</evidence>
<comment type="similarity">
    <text evidence="4 21">Belongs to the folylpolyglutamate synthase family.</text>
</comment>
<organism evidence="23 24">
    <name type="scientific">Halospina denitrificans</name>
    <dbReference type="NCBI Taxonomy" id="332522"/>
    <lineage>
        <taxon>Bacteria</taxon>
        <taxon>Pseudomonadati</taxon>
        <taxon>Pseudomonadota</taxon>
        <taxon>Gammaproteobacteria</taxon>
        <taxon>Halospina</taxon>
    </lineage>
</organism>
<evidence type="ECO:0000256" key="7">
    <source>
        <dbReference type="ARBA" id="ARBA00019357"/>
    </source>
</evidence>
<dbReference type="InterPro" id="IPR036565">
    <property type="entry name" value="Mur-like_cat_sf"/>
</dbReference>
<dbReference type="GO" id="GO:0004326">
    <property type="term" value="F:tetrahydrofolylpolyglutamate synthase activity"/>
    <property type="evidence" value="ECO:0007669"/>
    <property type="project" value="UniProtKB-EC"/>
</dbReference>
<evidence type="ECO:0000256" key="16">
    <source>
        <dbReference type="ARBA" id="ARBA00032510"/>
    </source>
</evidence>
<evidence type="ECO:0000256" key="1">
    <source>
        <dbReference type="ARBA" id="ARBA00002714"/>
    </source>
</evidence>
<dbReference type="InterPro" id="IPR036615">
    <property type="entry name" value="Mur_ligase_C_dom_sf"/>
</dbReference>
<evidence type="ECO:0000256" key="8">
    <source>
        <dbReference type="ARBA" id="ARBA00022598"/>
    </source>
</evidence>
<dbReference type="Pfam" id="PF02875">
    <property type="entry name" value="Mur_ligase_C"/>
    <property type="match status" value="1"/>
</dbReference>
<evidence type="ECO:0000256" key="10">
    <source>
        <dbReference type="ARBA" id="ARBA00022741"/>
    </source>
</evidence>
<evidence type="ECO:0000256" key="3">
    <source>
        <dbReference type="ARBA" id="ARBA00005150"/>
    </source>
</evidence>
<dbReference type="GO" id="GO:0046656">
    <property type="term" value="P:folic acid biosynthetic process"/>
    <property type="evidence" value="ECO:0007669"/>
    <property type="project" value="UniProtKB-KW"/>
</dbReference>
<keyword evidence="24" id="KW-1185">Reference proteome</keyword>
<evidence type="ECO:0000256" key="13">
    <source>
        <dbReference type="ARBA" id="ARBA00022909"/>
    </source>
</evidence>
<keyword evidence="12" id="KW-0460">Magnesium</keyword>